<evidence type="ECO:0000313" key="3">
    <source>
        <dbReference type="Proteomes" id="UP000604066"/>
    </source>
</evidence>
<name>A0ABX2R5K3_9THEO</name>
<dbReference type="InterPro" id="IPR050229">
    <property type="entry name" value="GlpE_sulfurtransferase"/>
</dbReference>
<dbReference type="PROSITE" id="PS50206">
    <property type="entry name" value="RHODANESE_3"/>
    <property type="match status" value="1"/>
</dbReference>
<dbReference type="GO" id="GO:0016779">
    <property type="term" value="F:nucleotidyltransferase activity"/>
    <property type="evidence" value="ECO:0007669"/>
    <property type="project" value="UniProtKB-KW"/>
</dbReference>
<dbReference type="Pfam" id="PF00581">
    <property type="entry name" value="Rhodanese"/>
    <property type="match status" value="1"/>
</dbReference>
<dbReference type="Gene3D" id="3.40.250.10">
    <property type="entry name" value="Rhodanese-like domain"/>
    <property type="match status" value="1"/>
</dbReference>
<dbReference type="SUPFAM" id="SSF52821">
    <property type="entry name" value="Rhodanese/Cell cycle control phosphatase"/>
    <property type="match status" value="1"/>
</dbReference>
<dbReference type="RefSeq" id="WP_011343500.1">
    <property type="nucleotide sequence ID" value="NZ_ATYG01000001.1"/>
</dbReference>
<proteinExistence type="predicted"/>
<evidence type="ECO:0000259" key="1">
    <source>
        <dbReference type="PROSITE" id="PS50206"/>
    </source>
</evidence>
<dbReference type="InterPro" id="IPR036873">
    <property type="entry name" value="Rhodanese-like_dom_sf"/>
</dbReference>
<evidence type="ECO:0000313" key="2">
    <source>
        <dbReference type="EMBL" id="NYE56446.1"/>
    </source>
</evidence>
<dbReference type="PANTHER" id="PTHR43031:SF1">
    <property type="entry name" value="PYRIDINE NUCLEOTIDE-DISULPHIDE OXIDOREDUCTASE"/>
    <property type="match status" value="1"/>
</dbReference>
<dbReference type="PROSITE" id="PS51257">
    <property type="entry name" value="PROKAR_LIPOPROTEIN"/>
    <property type="match status" value="1"/>
</dbReference>
<dbReference type="CDD" id="cd00158">
    <property type="entry name" value="RHOD"/>
    <property type="match status" value="1"/>
</dbReference>
<keyword evidence="3" id="KW-1185">Reference proteome</keyword>
<organism evidence="2 3">
    <name type="scientific">Carboxydothermus ferrireducens DSM 11255</name>
    <dbReference type="NCBI Taxonomy" id="1119529"/>
    <lineage>
        <taxon>Bacteria</taxon>
        <taxon>Bacillati</taxon>
        <taxon>Bacillota</taxon>
        <taxon>Clostridia</taxon>
        <taxon>Thermoanaerobacterales</taxon>
        <taxon>Thermoanaerobacteraceae</taxon>
        <taxon>Carboxydothermus</taxon>
    </lineage>
</organism>
<accession>A0ABX2R5K3</accession>
<dbReference type="PANTHER" id="PTHR43031">
    <property type="entry name" value="FAD-DEPENDENT OXIDOREDUCTASE"/>
    <property type="match status" value="1"/>
</dbReference>
<protein>
    <submittedName>
        <fullName evidence="2">Adenylyltransferase/sulfurtransferase</fullName>
    </submittedName>
</protein>
<feature type="domain" description="Rhodanese" evidence="1">
    <location>
        <begin position="41"/>
        <end position="126"/>
    </location>
</feature>
<dbReference type="EMBL" id="JACCBS010000001">
    <property type="protein sequence ID" value="NYE56446.1"/>
    <property type="molecule type" value="Genomic_DNA"/>
</dbReference>
<dbReference type="Proteomes" id="UP000604066">
    <property type="component" value="Unassembled WGS sequence"/>
</dbReference>
<sequence length="126" mass="14342">MPRSKYVFWVIIVLLLFALTGCLKAGYKDLEPDEAKKLIDENPMLLIMDVREPYEYAEARIPGSHNIPMGEVEQQLPNIDKEQEILVVCETGSRSASIAQMLVSKGYKHVYNLKGGIANWPYELEK</sequence>
<gene>
    <name evidence="2" type="ORF">HDG70_000152</name>
</gene>
<keyword evidence="2" id="KW-0548">Nucleotidyltransferase</keyword>
<keyword evidence="2" id="KW-0808">Transferase</keyword>
<dbReference type="InterPro" id="IPR001763">
    <property type="entry name" value="Rhodanese-like_dom"/>
</dbReference>
<dbReference type="SMART" id="SM00450">
    <property type="entry name" value="RHOD"/>
    <property type="match status" value="1"/>
</dbReference>
<comment type="caution">
    <text evidence="2">The sequence shown here is derived from an EMBL/GenBank/DDBJ whole genome shotgun (WGS) entry which is preliminary data.</text>
</comment>
<reference evidence="2 3" key="1">
    <citation type="submission" date="2020-07" db="EMBL/GenBank/DDBJ databases">
        <title>Genomic Encyclopedia of Type Strains, Phase III (KMG-III): the genomes of soil and plant-associated and newly described type strains.</title>
        <authorList>
            <person name="Whitman W."/>
        </authorList>
    </citation>
    <scope>NUCLEOTIDE SEQUENCE [LARGE SCALE GENOMIC DNA]</scope>
    <source>
        <strain evidence="2 3">DSM 11255</strain>
    </source>
</reference>